<dbReference type="InterPro" id="IPR001867">
    <property type="entry name" value="OmpR/PhoB-type_DNA-bd"/>
</dbReference>
<protein>
    <recommendedName>
        <fullName evidence="5">OmpR/PhoB-type domain-containing protein</fullName>
    </recommendedName>
</protein>
<evidence type="ECO:0000256" key="2">
    <source>
        <dbReference type="ARBA" id="ARBA00023125"/>
    </source>
</evidence>
<dbReference type="InterPro" id="IPR036388">
    <property type="entry name" value="WH-like_DNA-bd_sf"/>
</dbReference>
<dbReference type="CDD" id="cd00383">
    <property type="entry name" value="trans_reg_C"/>
    <property type="match status" value="1"/>
</dbReference>
<dbReference type="HOGENOM" id="CLU_000445_30_4_9"/>
<evidence type="ECO:0000256" key="4">
    <source>
        <dbReference type="PROSITE-ProRule" id="PRU01091"/>
    </source>
</evidence>
<dbReference type="PATRIC" id="fig|1158609.3.peg.109"/>
<feature type="domain" description="OmpR/PhoB-type" evidence="5">
    <location>
        <begin position="132"/>
        <end position="236"/>
    </location>
</feature>
<evidence type="ECO:0000313" key="7">
    <source>
        <dbReference type="EMBL" id="EOT65116.1"/>
    </source>
</evidence>
<sequence length="240" mass="27998">MYNIGIIQEKEQKANTYSGNLNTKTYRLYSLKMEDIFKEALKMDALIIEESTAVDLKETCELILELRRNFKSLIWIMCKRISQTNKIVYLQLGADGVSGEEEQEEAILQFSNILNRIKDERENLDETVTNGQENANNRHLELVQNNLSIILAGKEISLTRLEFQTIRFLLEHIGKAVTYEELYKNVWQNDFSNEKKGTKQYRISNLIFLLRKKLEIDPAQPSYIKTIRSKGYMFVDGNKV</sequence>
<evidence type="ECO:0000313" key="8">
    <source>
        <dbReference type="Proteomes" id="UP000013781"/>
    </source>
</evidence>
<feature type="DNA-binding region" description="OmpR/PhoB-type" evidence="4">
    <location>
        <begin position="132"/>
        <end position="236"/>
    </location>
</feature>
<keyword evidence="3" id="KW-0804">Transcription</keyword>
<dbReference type="SMART" id="SM00862">
    <property type="entry name" value="Trans_reg_C"/>
    <property type="match status" value="1"/>
</dbReference>
<reference evidence="6 8" key="1">
    <citation type="submission" date="2013-02" db="EMBL/GenBank/DDBJ databases">
        <title>The Genome Sequence of Enterococcus moraviensis BAA-383.</title>
        <authorList>
            <consortium name="The Broad Institute Genome Sequencing Platform"/>
            <consortium name="The Broad Institute Genome Sequencing Center for Infectious Disease"/>
            <person name="Earl A.M."/>
            <person name="Gilmore M.S."/>
            <person name="Lebreton F."/>
            <person name="Walker B."/>
            <person name="Young S.K."/>
            <person name="Zeng Q."/>
            <person name="Gargeya S."/>
            <person name="Fitzgerald M."/>
            <person name="Haas B."/>
            <person name="Abouelleil A."/>
            <person name="Alvarado L."/>
            <person name="Arachchi H.M."/>
            <person name="Berlin A.M."/>
            <person name="Chapman S.B."/>
            <person name="Dewar J."/>
            <person name="Goldberg J."/>
            <person name="Griggs A."/>
            <person name="Gujja S."/>
            <person name="Hansen M."/>
            <person name="Howarth C."/>
            <person name="Imamovic A."/>
            <person name="Larimer J."/>
            <person name="McCowan C."/>
            <person name="Murphy C."/>
            <person name="Neiman D."/>
            <person name="Pearson M."/>
            <person name="Priest M."/>
            <person name="Roberts A."/>
            <person name="Saif S."/>
            <person name="Shea T."/>
            <person name="Sisk P."/>
            <person name="Sykes S."/>
            <person name="Wortman J."/>
            <person name="Nusbaum C."/>
            <person name="Birren B."/>
        </authorList>
    </citation>
    <scope>NUCLEOTIDE SEQUENCE [LARGE SCALE GENOMIC DNA]</scope>
    <source>
        <strain evidence="6 8">ATCC BAA-383</strain>
    </source>
</reference>
<keyword evidence="1" id="KW-0805">Transcription regulation</keyword>
<dbReference type="GO" id="GO:0000160">
    <property type="term" value="P:phosphorelay signal transduction system"/>
    <property type="evidence" value="ECO:0007669"/>
    <property type="project" value="InterPro"/>
</dbReference>
<dbReference type="GO" id="GO:0006355">
    <property type="term" value="P:regulation of DNA-templated transcription"/>
    <property type="evidence" value="ECO:0007669"/>
    <property type="project" value="InterPro"/>
</dbReference>
<dbReference type="Gene3D" id="1.10.10.10">
    <property type="entry name" value="Winged helix-like DNA-binding domain superfamily/Winged helix DNA-binding domain"/>
    <property type="match status" value="1"/>
</dbReference>
<name>R2TNJ9_9ENTE</name>
<dbReference type="STRING" id="155617.RV09_GL003178"/>
<dbReference type="eggNOG" id="COG0745">
    <property type="taxonomic scope" value="Bacteria"/>
</dbReference>
<evidence type="ECO:0000256" key="1">
    <source>
        <dbReference type="ARBA" id="ARBA00023015"/>
    </source>
</evidence>
<dbReference type="Proteomes" id="UP000013781">
    <property type="component" value="Unassembled WGS sequence"/>
</dbReference>
<keyword evidence="9" id="KW-1185">Reference proteome</keyword>
<dbReference type="GO" id="GO:0003677">
    <property type="term" value="F:DNA binding"/>
    <property type="evidence" value="ECO:0007669"/>
    <property type="project" value="UniProtKB-UniRule"/>
</dbReference>
<evidence type="ECO:0000313" key="6">
    <source>
        <dbReference type="EMBL" id="EOI06779.1"/>
    </source>
</evidence>
<keyword evidence="2 4" id="KW-0238">DNA-binding</keyword>
<evidence type="ECO:0000259" key="5">
    <source>
        <dbReference type="PROSITE" id="PS51755"/>
    </source>
</evidence>
<dbReference type="InterPro" id="IPR016032">
    <property type="entry name" value="Sig_transdc_resp-reg_C-effctor"/>
</dbReference>
<organism evidence="6 8">
    <name type="scientific">Enterococcus moraviensis ATCC BAA-383</name>
    <dbReference type="NCBI Taxonomy" id="1158609"/>
    <lineage>
        <taxon>Bacteria</taxon>
        <taxon>Bacillati</taxon>
        <taxon>Bacillota</taxon>
        <taxon>Bacilli</taxon>
        <taxon>Lactobacillales</taxon>
        <taxon>Enterococcaceae</taxon>
        <taxon>Enterococcus</taxon>
    </lineage>
</organism>
<dbReference type="SUPFAM" id="SSF46894">
    <property type="entry name" value="C-terminal effector domain of the bipartite response regulators"/>
    <property type="match status" value="1"/>
</dbReference>
<gene>
    <name evidence="7" type="ORF">I586_02850</name>
    <name evidence="6" type="ORF">UAY_00121</name>
</gene>
<dbReference type="OrthoDB" id="9787103at2"/>
<dbReference type="AlphaFoldDB" id="R2TNJ9"/>
<reference evidence="7 9" key="2">
    <citation type="submission" date="2013-03" db="EMBL/GenBank/DDBJ databases">
        <title>The Genome Sequence of Enterococcus moraviensis BAA-383 (PacBio/Illumina hybrid assembly).</title>
        <authorList>
            <consortium name="The Broad Institute Genomics Platform"/>
            <consortium name="The Broad Institute Genome Sequencing Center for Infectious Disease"/>
            <person name="Earl A."/>
            <person name="Russ C."/>
            <person name="Gilmore M."/>
            <person name="Surin D."/>
            <person name="Walker B."/>
            <person name="Young S."/>
            <person name="Zeng Q."/>
            <person name="Gargeya S."/>
            <person name="Fitzgerald M."/>
            <person name="Haas B."/>
            <person name="Abouelleil A."/>
            <person name="Allen A.W."/>
            <person name="Alvarado L."/>
            <person name="Arachchi H.M."/>
            <person name="Berlin A.M."/>
            <person name="Chapman S.B."/>
            <person name="Gainer-Dewar J."/>
            <person name="Goldberg J."/>
            <person name="Griggs A."/>
            <person name="Gujja S."/>
            <person name="Hansen M."/>
            <person name="Howarth C."/>
            <person name="Imamovic A."/>
            <person name="Ireland A."/>
            <person name="Larimer J."/>
            <person name="McCowan C."/>
            <person name="Murphy C."/>
            <person name="Pearson M."/>
            <person name="Poon T.W."/>
            <person name="Priest M."/>
            <person name="Roberts A."/>
            <person name="Saif S."/>
            <person name="Shea T."/>
            <person name="Sisk P."/>
            <person name="Sykes S."/>
            <person name="Wortman J."/>
            <person name="Nusbaum C."/>
            <person name="Birren B."/>
        </authorList>
    </citation>
    <scope>NUCLEOTIDE SEQUENCE [LARGE SCALE GENOMIC DNA]</scope>
    <source>
        <strain evidence="7 9">ATCC BAA-383</strain>
    </source>
</reference>
<dbReference type="EMBL" id="ASWB01000004">
    <property type="protein sequence ID" value="EOT65116.1"/>
    <property type="molecule type" value="Genomic_DNA"/>
</dbReference>
<evidence type="ECO:0000256" key="3">
    <source>
        <dbReference type="ARBA" id="ARBA00023163"/>
    </source>
</evidence>
<dbReference type="EMBL" id="AJAS01000002">
    <property type="protein sequence ID" value="EOI06779.1"/>
    <property type="molecule type" value="Genomic_DNA"/>
</dbReference>
<comment type="caution">
    <text evidence="6">The sequence shown here is derived from an EMBL/GenBank/DDBJ whole genome shotgun (WGS) entry which is preliminary data.</text>
</comment>
<proteinExistence type="predicted"/>
<accession>R2TNJ9</accession>
<dbReference type="RefSeq" id="WP_010763547.1">
    <property type="nucleotide sequence ID" value="NZ_ASWB01000004.1"/>
</dbReference>
<evidence type="ECO:0000313" key="9">
    <source>
        <dbReference type="Proteomes" id="UP000014157"/>
    </source>
</evidence>
<dbReference type="PROSITE" id="PS51755">
    <property type="entry name" value="OMPR_PHOB"/>
    <property type="match status" value="1"/>
</dbReference>
<dbReference type="Pfam" id="PF00486">
    <property type="entry name" value="Trans_reg_C"/>
    <property type="match status" value="1"/>
</dbReference>
<dbReference type="Proteomes" id="UP000014157">
    <property type="component" value="Unassembled WGS sequence"/>
</dbReference>